<dbReference type="FunFam" id="3.40.50.720:FF:000084">
    <property type="entry name" value="Short-chain dehydrogenase reductase"/>
    <property type="match status" value="1"/>
</dbReference>
<dbReference type="Gene3D" id="3.40.50.720">
    <property type="entry name" value="NAD(P)-binding Rossmann-like Domain"/>
    <property type="match status" value="1"/>
</dbReference>
<dbReference type="OrthoDB" id="9804774at2"/>
<protein>
    <submittedName>
        <fullName evidence="3">Short-chain dehydrogenase</fullName>
    </submittedName>
</protein>
<sequence length="252" mass="26459">MGRVAGKVCLVTGASMGLGRADALALAREGASVVMADVAADAGEQAAAEIRAATGADVVFMRHDVTSEESWTGIMTAIEDRFGRLDVLVNNAGTVVVETVETTTLEQFRKVNSVSAEGTFLGCKHAIGLMKRHGGGSIINMCSVATHLGYPVFFAYSAAKGAVRGMSKSIAIHCQMKGYNIRVNTIHPGAMDTPMVRAANIALFGSEEEAKKHLPPIGSPEDVAAMVLYLASDESRFVNGTELIIDNAVTIS</sequence>
<keyword evidence="4" id="KW-1185">Reference proteome</keyword>
<comment type="similarity">
    <text evidence="1">Belongs to the short-chain dehydrogenases/reductases (SDR) family.</text>
</comment>
<dbReference type="EMBL" id="NOXU01000023">
    <property type="protein sequence ID" value="OYQ36266.1"/>
    <property type="molecule type" value="Genomic_DNA"/>
</dbReference>
<evidence type="ECO:0000313" key="4">
    <source>
        <dbReference type="Proteomes" id="UP000216998"/>
    </source>
</evidence>
<evidence type="ECO:0000256" key="2">
    <source>
        <dbReference type="ARBA" id="ARBA00023002"/>
    </source>
</evidence>
<dbReference type="PROSITE" id="PS00061">
    <property type="entry name" value="ADH_SHORT"/>
    <property type="match status" value="1"/>
</dbReference>
<dbReference type="AlphaFoldDB" id="A0A255Z482"/>
<dbReference type="InterPro" id="IPR002347">
    <property type="entry name" value="SDR_fam"/>
</dbReference>
<name>A0A255Z482_9PROT</name>
<dbReference type="Proteomes" id="UP000216998">
    <property type="component" value="Unassembled WGS sequence"/>
</dbReference>
<dbReference type="PRINTS" id="PR00081">
    <property type="entry name" value="GDHRDH"/>
</dbReference>
<gene>
    <name evidence="3" type="ORF">CHU95_05650</name>
</gene>
<dbReference type="Pfam" id="PF13561">
    <property type="entry name" value="adh_short_C2"/>
    <property type="match status" value="1"/>
</dbReference>
<dbReference type="PANTHER" id="PTHR24321:SF15">
    <property type="entry name" value="OXIDOREDUCTASE UCPA"/>
    <property type="match status" value="1"/>
</dbReference>
<reference evidence="3 4" key="1">
    <citation type="submission" date="2017-07" db="EMBL/GenBank/DDBJ databases">
        <title>Niveispirillum cyanobacteriorum sp. nov., isolated from cyanobacterial aggregates in a eutrophic lake.</title>
        <authorList>
            <person name="Cai H."/>
        </authorList>
    </citation>
    <scope>NUCLEOTIDE SEQUENCE [LARGE SCALE GENOMIC DNA]</scope>
    <source>
        <strain evidence="4">TH1-14</strain>
    </source>
</reference>
<dbReference type="PANTHER" id="PTHR24321">
    <property type="entry name" value="DEHYDROGENASES, SHORT CHAIN"/>
    <property type="match status" value="1"/>
</dbReference>
<accession>A0A255Z482</accession>
<dbReference type="InterPro" id="IPR036291">
    <property type="entry name" value="NAD(P)-bd_dom_sf"/>
</dbReference>
<organism evidence="3 4">
    <name type="scientific">Niveispirillum lacus</name>
    <dbReference type="NCBI Taxonomy" id="1981099"/>
    <lineage>
        <taxon>Bacteria</taxon>
        <taxon>Pseudomonadati</taxon>
        <taxon>Pseudomonadota</taxon>
        <taxon>Alphaproteobacteria</taxon>
        <taxon>Rhodospirillales</taxon>
        <taxon>Azospirillaceae</taxon>
        <taxon>Niveispirillum</taxon>
    </lineage>
</organism>
<evidence type="ECO:0000313" key="3">
    <source>
        <dbReference type="EMBL" id="OYQ36266.1"/>
    </source>
</evidence>
<proteinExistence type="inferred from homology"/>
<evidence type="ECO:0000256" key="1">
    <source>
        <dbReference type="ARBA" id="ARBA00006484"/>
    </source>
</evidence>
<dbReference type="PRINTS" id="PR00080">
    <property type="entry name" value="SDRFAMILY"/>
</dbReference>
<comment type="caution">
    <text evidence="3">The sequence shown here is derived from an EMBL/GenBank/DDBJ whole genome shotgun (WGS) entry which is preliminary data.</text>
</comment>
<dbReference type="RefSeq" id="WP_094454581.1">
    <property type="nucleotide sequence ID" value="NZ_NOXU01000023.1"/>
</dbReference>
<dbReference type="GO" id="GO:0016491">
    <property type="term" value="F:oxidoreductase activity"/>
    <property type="evidence" value="ECO:0007669"/>
    <property type="project" value="UniProtKB-KW"/>
</dbReference>
<keyword evidence="2" id="KW-0560">Oxidoreductase</keyword>
<dbReference type="SUPFAM" id="SSF51735">
    <property type="entry name" value="NAD(P)-binding Rossmann-fold domains"/>
    <property type="match status" value="1"/>
</dbReference>
<dbReference type="InterPro" id="IPR020904">
    <property type="entry name" value="Sc_DH/Rdtase_CS"/>
</dbReference>